<proteinExistence type="predicted"/>
<evidence type="ECO:0000313" key="3">
    <source>
        <dbReference type="Proteomes" id="UP000178943"/>
    </source>
</evidence>
<protein>
    <submittedName>
        <fullName evidence="2">Uncharacterized protein</fullName>
    </submittedName>
</protein>
<feature type="transmembrane region" description="Helical" evidence="1">
    <location>
        <begin position="47"/>
        <end position="67"/>
    </location>
</feature>
<keyword evidence="1" id="KW-0812">Transmembrane</keyword>
<keyword evidence="1" id="KW-0472">Membrane</keyword>
<comment type="caution">
    <text evidence="2">The sequence shown here is derived from an EMBL/GenBank/DDBJ whole genome shotgun (WGS) entry which is preliminary data.</text>
</comment>
<dbReference type="AlphaFoldDB" id="A0A1F5V4Z6"/>
<dbReference type="STRING" id="1817863.A2Y62_21225"/>
<gene>
    <name evidence="2" type="ORF">A2Y62_21225</name>
</gene>
<evidence type="ECO:0000256" key="1">
    <source>
        <dbReference type="SAM" id="Phobius"/>
    </source>
</evidence>
<dbReference type="EMBL" id="MFGW01000245">
    <property type="protein sequence ID" value="OGF58485.1"/>
    <property type="molecule type" value="Genomic_DNA"/>
</dbReference>
<name>A0A1F5V4Z6_9BACT</name>
<accession>A0A1F5V4Z6</accession>
<dbReference type="Proteomes" id="UP000178943">
    <property type="component" value="Unassembled WGS sequence"/>
</dbReference>
<evidence type="ECO:0000313" key="2">
    <source>
        <dbReference type="EMBL" id="OGF58485.1"/>
    </source>
</evidence>
<keyword evidence="1" id="KW-1133">Transmembrane helix</keyword>
<reference evidence="2 3" key="1">
    <citation type="journal article" date="2016" name="Nat. Commun.">
        <title>Thousands of microbial genomes shed light on interconnected biogeochemical processes in an aquifer system.</title>
        <authorList>
            <person name="Anantharaman K."/>
            <person name="Brown C.T."/>
            <person name="Hug L.A."/>
            <person name="Sharon I."/>
            <person name="Castelle C.J."/>
            <person name="Probst A.J."/>
            <person name="Thomas B.C."/>
            <person name="Singh A."/>
            <person name="Wilkins M.J."/>
            <person name="Karaoz U."/>
            <person name="Brodie E.L."/>
            <person name="Williams K.H."/>
            <person name="Hubbard S.S."/>
            <person name="Banfield J.F."/>
        </authorList>
    </citation>
    <scope>NUCLEOTIDE SEQUENCE [LARGE SCALE GENOMIC DNA]</scope>
</reference>
<organism evidence="2 3">
    <name type="scientific">Candidatus Fischerbacteria bacterium RBG_13_37_8</name>
    <dbReference type="NCBI Taxonomy" id="1817863"/>
    <lineage>
        <taxon>Bacteria</taxon>
        <taxon>Candidatus Fischeribacteriota</taxon>
    </lineage>
</organism>
<sequence>MKKQLKRILKILHKSNEKAWRDMAIRGIADFNKYAEFIENEKKRNKIIVLAGIIFLVILLLVAYYVLP</sequence>